<dbReference type="RefSeq" id="WP_269034670.1">
    <property type="nucleotide sequence ID" value="NZ_CP114040.1"/>
</dbReference>
<evidence type="ECO:0000313" key="2">
    <source>
        <dbReference type="EMBL" id="WAS92321.1"/>
    </source>
</evidence>
<keyword evidence="3" id="KW-1185">Reference proteome</keyword>
<evidence type="ECO:0000256" key="1">
    <source>
        <dbReference type="SAM" id="MobiDB-lite"/>
    </source>
</evidence>
<feature type="compositionally biased region" description="Pro residues" evidence="1">
    <location>
        <begin position="175"/>
        <end position="189"/>
    </location>
</feature>
<feature type="compositionally biased region" description="Pro residues" evidence="1">
    <location>
        <begin position="150"/>
        <end position="168"/>
    </location>
</feature>
<dbReference type="EMBL" id="CP114040">
    <property type="protein sequence ID" value="WAS92321.1"/>
    <property type="molecule type" value="Genomic_DNA"/>
</dbReference>
<accession>A0ABY7GZ90</accession>
<organism evidence="2 3">
    <name type="scientific">Nannocystis punicea</name>
    <dbReference type="NCBI Taxonomy" id="2995304"/>
    <lineage>
        <taxon>Bacteria</taxon>
        <taxon>Pseudomonadati</taxon>
        <taxon>Myxococcota</taxon>
        <taxon>Polyangia</taxon>
        <taxon>Nannocystales</taxon>
        <taxon>Nannocystaceae</taxon>
        <taxon>Nannocystis</taxon>
    </lineage>
</organism>
<protein>
    <submittedName>
        <fullName evidence="2">Uncharacterized protein</fullName>
    </submittedName>
</protein>
<dbReference type="Proteomes" id="UP001164459">
    <property type="component" value="Chromosome"/>
</dbReference>
<gene>
    <name evidence="2" type="ORF">O0S08_39590</name>
</gene>
<name>A0ABY7GZ90_9BACT</name>
<evidence type="ECO:0000313" key="3">
    <source>
        <dbReference type="Proteomes" id="UP001164459"/>
    </source>
</evidence>
<feature type="region of interest" description="Disordered" evidence="1">
    <location>
        <begin position="109"/>
        <end position="193"/>
    </location>
</feature>
<reference evidence="2" key="1">
    <citation type="submission" date="2022-11" db="EMBL/GenBank/DDBJ databases">
        <title>Minimal conservation of predation-associated metabolite biosynthetic gene clusters underscores biosynthetic potential of Myxococcota including descriptions for ten novel species: Archangium lansinium sp. nov., Myxococcus landrumus sp. nov., Nannocystis bai.</title>
        <authorList>
            <person name="Ahearne A."/>
            <person name="Stevens C."/>
            <person name="Dowd S."/>
        </authorList>
    </citation>
    <scope>NUCLEOTIDE SEQUENCE</scope>
    <source>
        <strain evidence="2">Fl3</strain>
    </source>
</reference>
<proteinExistence type="predicted"/>
<sequence>MPAPVLALGLAAALAPAGVDLEWQAPEGCPPAGDVAAATAKLLGRPLNPGEAGERVHARATVTREPRGFRLDLELQSQAGRDRRSLRDRRCQVLADAAAEILATAVDPSLAPAVPPPLPPESDGTWPEEPESSDMSKTTPAPTPTLFSPVAPPPAAPAPPAAPTPPGPGADDPLDAPPPTPAPAPPPDPLRASLRLTGVFDQGSLSGPTGGLGLALGVMRRRFRVELGLSGLAPREARLDPTQPPGARLSLWTASLRACGVAGLRPRLELAGCGGLEAGALLGAGFGVEDARTRAQPWLAMVVGPELAVPVARRVAVTLGVDAVVPIVRPLFVLDGIGPVFRANPAAFRAVLGVQLRIP</sequence>